<dbReference type="OrthoDB" id="3269001at2759"/>
<accession>A0A165P8X3</accession>
<evidence type="ECO:0000313" key="2">
    <source>
        <dbReference type="Proteomes" id="UP000077266"/>
    </source>
</evidence>
<proteinExistence type="predicted"/>
<reference evidence="1 2" key="1">
    <citation type="journal article" date="2016" name="Mol. Biol. Evol.">
        <title>Comparative Genomics of Early-Diverging Mushroom-Forming Fungi Provides Insights into the Origins of Lignocellulose Decay Capabilities.</title>
        <authorList>
            <person name="Nagy L.G."/>
            <person name="Riley R."/>
            <person name="Tritt A."/>
            <person name="Adam C."/>
            <person name="Daum C."/>
            <person name="Floudas D."/>
            <person name="Sun H."/>
            <person name="Yadav J.S."/>
            <person name="Pangilinan J."/>
            <person name="Larsson K.H."/>
            <person name="Matsuura K."/>
            <person name="Barry K."/>
            <person name="Labutti K."/>
            <person name="Kuo R."/>
            <person name="Ohm R.A."/>
            <person name="Bhattacharya S.S."/>
            <person name="Shirouzu T."/>
            <person name="Yoshinaga Y."/>
            <person name="Martin F.M."/>
            <person name="Grigoriev I.V."/>
            <person name="Hibbett D.S."/>
        </authorList>
    </citation>
    <scope>NUCLEOTIDE SEQUENCE [LARGE SCALE GENOMIC DNA]</scope>
    <source>
        <strain evidence="1 2">HHB12029</strain>
    </source>
</reference>
<dbReference type="InParanoid" id="A0A165P8X3"/>
<protein>
    <submittedName>
        <fullName evidence="1">Uncharacterized protein</fullName>
    </submittedName>
</protein>
<name>A0A165P8X3_EXIGL</name>
<dbReference type="EMBL" id="KV425891">
    <property type="protein sequence ID" value="KZW01814.1"/>
    <property type="molecule type" value="Genomic_DNA"/>
</dbReference>
<dbReference type="Pfam" id="PF02992">
    <property type="entry name" value="Transposase_21"/>
    <property type="match status" value="1"/>
</dbReference>
<organism evidence="1 2">
    <name type="scientific">Exidia glandulosa HHB12029</name>
    <dbReference type="NCBI Taxonomy" id="1314781"/>
    <lineage>
        <taxon>Eukaryota</taxon>
        <taxon>Fungi</taxon>
        <taxon>Dikarya</taxon>
        <taxon>Basidiomycota</taxon>
        <taxon>Agaricomycotina</taxon>
        <taxon>Agaricomycetes</taxon>
        <taxon>Auriculariales</taxon>
        <taxon>Exidiaceae</taxon>
        <taxon>Exidia</taxon>
    </lineage>
</organism>
<dbReference type="InterPro" id="IPR004242">
    <property type="entry name" value="Transposase_21"/>
</dbReference>
<dbReference type="PANTHER" id="PTHR46579">
    <property type="entry name" value="F5/8 TYPE C DOMAIN-CONTAINING PROTEIN-RELATED"/>
    <property type="match status" value="1"/>
</dbReference>
<dbReference type="PANTHER" id="PTHR46579:SF2">
    <property type="entry name" value="C2H2-TYPE DOMAIN-CONTAINING PROTEIN"/>
    <property type="match status" value="1"/>
</dbReference>
<keyword evidence="2" id="KW-1185">Reference proteome</keyword>
<dbReference type="AlphaFoldDB" id="A0A165P8X3"/>
<gene>
    <name evidence="1" type="ORF">EXIGLDRAFT_602604</name>
</gene>
<sequence length="210" mass="23665">MPNVLLYRKSSHSAEVCLPQLGSHHPADACRFRTSNLICTSILPGPKEQSPDQVQRFIRPIVSDLLRLWKEGVVIPTPSHPEGRRVRVILLALVCDKPAAHKVGGFGSHSHRFFCHCCWCKSEDMATPTGYRTRTDAEQRQLGEQYRKLGSKGERDAFVKEHATRYTQLSRLPYFDLVRQVVIDPMHNLALGMSGLSCSLHGNSYRSQVS</sequence>
<evidence type="ECO:0000313" key="1">
    <source>
        <dbReference type="EMBL" id="KZW01814.1"/>
    </source>
</evidence>
<dbReference type="Proteomes" id="UP000077266">
    <property type="component" value="Unassembled WGS sequence"/>
</dbReference>